<dbReference type="InterPro" id="IPR006527">
    <property type="entry name" value="F-box-assoc_dom_typ1"/>
</dbReference>
<dbReference type="PANTHER" id="PTHR31672:SF13">
    <property type="entry name" value="F-BOX PROTEIN CPR30-LIKE"/>
    <property type="match status" value="1"/>
</dbReference>
<feature type="domain" description="F-box associated beta-propeller type 1" evidence="1">
    <location>
        <begin position="96"/>
        <end position="357"/>
    </location>
</feature>
<gene>
    <name evidence="2" type="ORF">G2W53_038916</name>
</gene>
<dbReference type="Pfam" id="PF07734">
    <property type="entry name" value="FBA_1"/>
    <property type="match status" value="1"/>
</dbReference>
<name>A0A834SLM1_9FABA</name>
<organism evidence="2 3">
    <name type="scientific">Senna tora</name>
    <dbReference type="NCBI Taxonomy" id="362788"/>
    <lineage>
        <taxon>Eukaryota</taxon>
        <taxon>Viridiplantae</taxon>
        <taxon>Streptophyta</taxon>
        <taxon>Embryophyta</taxon>
        <taxon>Tracheophyta</taxon>
        <taxon>Spermatophyta</taxon>
        <taxon>Magnoliopsida</taxon>
        <taxon>eudicotyledons</taxon>
        <taxon>Gunneridae</taxon>
        <taxon>Pentapetalae</taxon>
        <taxon>rosids</taxon>
        <taxon>fabids</taxon>
        <taxon>Fabales</taxon>
        <taxon>Fabaceae</taxon>
        <taxon>Caesalpinioideae</taxon>
        <taxon>Cassia clade</taxon>
        <taxon>Senna</taxon>
    </lineage>
</organism>
<dbReference type="Proteomes" id="UP000634136">
    <property type="component" value="Unassembled WGS sequence"/>
</dbReference>
<evidence type="ECO:0000259" key="1">
    <source>
        <dbReference type="Pfam" id="PF07734"/>
    </source>
</evidence>
<proteinExistence type="predicted"/>
<dbReference type="EMBL" id="JAAIUW010000012">
    <property type="protein sequence ID" value="KAF7806755.1"/>
    <property type="molecule type" value="Genomic_DNA"/>
</dbReference>
<dbReference type="SUPFAM" id="SSF50965">
    <property type="entry name" value="Galactose oxidase, central domain"/>
    <property type="match status" value="1"/>
</dbReference>
<dbReference type="OrthoDB" id="1555129at2759"/>
<dbReference type="InterPro" id="IPR050796">
    <property type="entry name" value="SCF_F-box_component"/>
</dbReference>
<dbReference type="AlphaFoldDB" id="A0A834SLM1"/>
<protein>
    <submittedName>
        <fullName evidence="2">F-box/kelch-repeat protein</fullName>
    </submittedName>
</protein>
<accession>A0A834SLM1</accession>
<dbReference type="PANTHER" id="PTHR31672">
    <property type="entry name" value="BNACNNG10540D PROTEIN"/>
    <property type="match status" value="1"/>
</dbReference>
<sequence length="391" mass="44990">MASKRMVEDLSAEILCQLPYSAKNPRLLVFHDKYFTPLKPRISLFSCELPKTPAELGFPDLPDPKTLQVPLELGLPFAESSQPPIDNCLPFRNTSQPSINLELPFPDKHVFQLVPWGLCKGVFCLYVTYLDSPDDLILWNPATREFKVLPLPNHLRPIMKSCKHGFGVDPQKDDFKVVCIWMENELPDHLRETNLPLVEVYSLKSNSWKKIRVTLPASNLRNSILNSSYLNGIYHWLSNEGIVCFDMSNEVFSKMKLPRVFVDQREFIFYGDLVVYNDCIAYVLEYGIWKELGRWIGSFRTDVWVMNKHGVEESWDKCFSIGPEMGHFQGFWKTGEILAAHDFYERLVCFNLDTQQPVMQFPVARGGPLRIAIFKYVESVVPLSGFVAEKP</sequence>
<dbReference type="NCBIfam" id="TIGR01640">
    <property type="entry name" value="F_box_assoc_1"/>
    <property type="match status" value="1"/>
</dbReference>
<dbReference type="InterPro" id="IPR011043">
    <property type="entry name" value="Gal_Oxase/kelch_b-propeller"/>
</dbReference>
<dbReference type="InterPro" id="IPR017451">
    <property type="entry name" value="F-box-assoc_interact_dom"/>
</dbReference>
<evidence type="ECO:0000313" key="2">
    <source>
        <dbReference type="EMBL" id="KAF7806755.1"/>
    </source>
</evidence>
<evidence type="ECO:0000313" key="3">
    <source>
        <dbReference type="Proteomes" id="UP000634136"/>
    </source>
</evidence>
<comment type="caution">
    <text evidence="2">The sequence shown here is derived from an EMBL/GenBank/DDBJ whole genome shotgun (WGS) entry which is preliminary data.</text>
</comment>
<reference evidence="2" key="1">
    <citation type="submission" date="2020-09" db="EMBL/GenBank/DDBJ databases">
        <title>Genome-Enabled Discovery of Anthraquinone Biosynthesis in Senna tora.</title>
        <authorList>
            <person name="Kang S.-H."/>
            <person name="Pandey R.P."/>
            <person name="Lee C.-M."/>
            <person name="Sim J.-S."/>
            <person name="Jeong J.-T."/>
            <person name="Choi B.-S."/>
            <person name="Jung M."/>
            <person name="Ginzburg D."/>
            <person name="Zhao K."/>
            <person name="Won S.Y."/>
            <person name="Oh T.-J."/>
            <person name="Yu Y."/>
            <person name="Kim N.-H."/>
            <person name="Lee O.R."/>
            <person name="Lee T.-H."/>
            <person name="Bashyal P."/>
            <person name="Kim T.-S."/>
            <person name="Lee W.-H."/>
            <person name="Kawkins C."/>
            <person name="Kim C.-K."/>
            <person name="Kim J.S."/>
            <person name="Ahn B.O."/>
            <person name="Rhee S.Y."/>
            <person name="Sohng J.K."/>
        </authorList>
    </citation>
    <scope>NUCLEOTIDE SEQUENCE</scope>
    <source>
        <tissue evidence="2">Leaf</tissue>
    </source>
</reference>
<keyword evidence="3" id="KW-1185">Reference proteome</keyword>